<evidence type="ECO:0000313" key="1">
    <source>
        <dbReference type="EMBL" id="TKR81342.1"/>
    </source>
</evidence>
<reference evidence="1" key="2">
    <citation type="journal article" date="2015" name="Genome Biol.">
        <title>Comparative genomics of Steinernema reveals deeply conserved gene regulatory networks.</title>
        <authorList>
            <person name="Dillman A.R."/>
            <person name="Macchietto M."/>
            <person name="Porter C.F."/>
            <person name="Rogers A."/>
            <person name="Williams B."/>
            <person name="Antoshechkin I."/>
            <person name="Lee M.M."/>
            <person name="Goodwin Z."/>
            <person name="Lu X."/>
            <person name="Lewis E.E."/>
            <person name="Goodrich-Blair H."/>
            <person name="Stock S.P."/>
            <person name="Adams B.J."/>
            <person name="Sternberg P.W."/>
            <person name="Mortazavi A."/>
        </authorList>
    </citation>
    <scope>NUCLEOTIDE SEQUENCE [LARGE SCALE GENOMIC DNA]</scope>
    <source>
        <strain evidence="1">ALL</strain>
    </source>
</reference>
<gene>
    <name evidence="1" type="ORF">L596_015225</name>
</gene>
<reference evidence="1" key="3">
    <citation type="journal article" date="2019" name="G3 (Bethesda)">
        <title>Hybrid Assembly of the Genome of the Entomopathogenic Nematode Steinernema carpocapsae Identifies the X-Chromosome.</title>
        <authorList>
            <person name="Serra L."/>
            <person name="Macchietto M."/>
            <person name="Macias-Munoz A."/>
            <person name="McGill C.J."/>
            <person name="Rodriguez I.M."/>
            <person name="Rodriguez B."/>
            <person name="Murad R."/>
            <person name="Mortazavi A."/>
        </authorList>
    </citation>
    <scope>NUCLEOTIDE SEQUENCE</scope>
    <source>
        <strain evidence="1">ALL</strain>
    </source>
</reference>
<comment type="caution">
    <text evidence="1">The sequence shown here is derived from an EMBL/GenBank/DDBJ whole genome shotgun (WGS) entry which is preliminary data.</text>
</comment>
<name>A0A4U5NF83_STECR</name>
<organism evidence="1">
    <name type="scientific">Steinernema carpocapsae</name>
    <name type="common">Entomopathogenic nematode</name>
    <dbReference type="NCBI Taxonomy" id="34508"/>
    <lineage>
        <taxon>Eukaryota</taxon>
        <taxon>Metazoa</taxon>
        <taxon>Ecdysozoa</taxon>
        <taxon>Nematoda</taxon>
        <taxon>Chromadorea</taxon>
        <taxon>Rhabditida</taxon>
        <taxon>Tylenchina</taxon>
        <taxon>Panagrolaimomorpha</taxon>
        <taxon>Strongyloidoidea</taxon>
        <taxon>Steinernematidae</taxon>
        <taxon>Steinernema</taxon>
    </lineage>
</organism>
<accession>A0A4U5NF83</accession>
<protein>
    <submittedName>
        <fullName evidence="1">Uncharacterized protein</fullName>
    </submittedName>
</protein>
<dbReference type="EMBL" id="AZBU02000004">
    <property type="protein sequence ID" value="TKR81342.1"/>
    <property type="molecule type" value="Genomic_DNA"/>
</dbReference>
<dbReference type="AlphaFoldDB" id="A0A4U5NF83"/>
<sequence>MRIKCKLVMSVVLLEVERAVVKLNQLGFAEFRRHRTFKAHSEECKFLTIFEESFRGNKARLTQIEFGVVPPLGAIPRNDCRVDGQGTLGIT</sequence>
<proteinExistence type="predicted"/>
<reference evidence="1" key="1">
    <citation type="submission" date="2013-11" db="EMBL/GenBank/DDBJ databases">
        <authorList>
            <person name="Sternberg P."/>
            <person name="Dillman A."/>
            <person name="Macchietto M."/>
        </authorList>
    </citation>
    <scope>NUCLEOTIDE SEQUENCE</scope>
    <source>
        <strain evidence="1">ALL</strain>
    </source>
</reference>